<gene>
    <name evidence="1" type="ORF">UFOVP121_24</name>
    <name evidence="2" type="ORF">UFOVP277_29</name>
</gene>
<sequence length="225" mass="24064">MTKETTSTAIAVLTPEQLAAEAQAMINKAGSLAGDVIKVKNKKFVLPDGREAETFAAVIVDFINVNEFYEGRYDPKVIKPPVCAAKGTEPHSLTPFDESPKPQADTCAECPNNQFGSEGKGKACKNGMWLSVVPADDLGAQPLTVKLAPTSTTPFRRYLTLLASTGRPHFSVITNFALDKSVDYAKIVCEAPVPLAMEDVSIVMGRRADAMKKLGAVTNFTVNAG</sequence>
<evidence type="ECO:0000313" key="1">
    <source>
        <dbReference type="EMBL" id="CAB4130675.1"/>
    </source>
</evidence>
<name>A0A6J5L9L0_9CAUD</name>
<dbReference type="EMBL" id="LR796293">
    <property type="protein sequence ID" value="CAB4134890.1"/>
    <property type="molecule type" value="Genomic_DNA"/>
</dbReference>
<protein>
    <submittedName>
        <fullName evidence="1">Uncharacterized protein</fullName>
    </submittedName>
</protein>
<proteinExistence type="predicted"/>
<dbReference type="EMBL" id="LR796243">
    <property type="protein sequence ID" value="CAB4130675.1"/>
    <property type="molecule type" value="Genomic_DNA"/>
</dbReference>
<evidence type="ECO:0000313" key="2">
    <source>
        <dbReference type="EMBL" id="CAB4134890.1"/>
    </source>
</evidence>
<accession>A0A6J5L9L0</accession>
<reference evidence="1" key="1">
    <citation type="submission" date="2020-04" db="EMBL/GenBank/DDBJ databases">
        <authorList>
            <person name="Chiriac C."/>
            <person name="Salcher M."/>
            <person name="Ghai R."/>
            <person name="Kavagutti S V."/>
        </authorList>
    </citation>
    <scope>NUCLEOTIDE SEQUENCE</scope>
</reference>
<organism evidence="1">
    <name type="scientific">uncultured Caudovirales phage</name>
    <dbReference type="NCBI Taxonomy" id="2100421"/>
    <lineage>
        <taxon>Viruses</taxon>
        <taxon>Duplodnaviria</taxon>
        <taxon>Heunggongvirae</taxon>
        <taxon>Uroviricota</taxon>
        <taxon>Caudoviricetes</taxon>
        <taxon>Peduoviridae</taxon>
        <taxon>Maltschvirus</taxon>
        <taxon>Maltschvirus maltsch</taxon>
    </lineage>
</organism>